<dbReference type="PROSITE" id="PS50158">
    <property type="entry name" value="ZF_CCHC"/>
    <property type="match status" value="1"/>
</dbReference>
<evidence type="ECO:0000256" key="2">
    <source>
        <dbReference type="SAM" id="MobiDB-lite"/>
    </source>
</evidence>
<evidence type="ECO:0000259" key="3">
    <source>
        <dbReference type="PROSITE" id="PS50158"/>
    </source>
</evidence>
<feature type="domain" description="CCHC-type" evidence="3">
    <location>
        <begin position="210"/>
        <end position="225"/>
    </location>
</feature>
<sequence length="408" mass="46247">MASTSRIQTTTRKDNSEIRMLNEELKKRTYEKELTVNVEISGEGKITTMELLRGIKEVCGTILGCRMKDGNKYEVTMSHVNGKERLIDGLKIKNCQIMAKELGNDELVVSFLNLPAYITDEEIEEKLKGWKVKATTPIKRRMWPGTDIVDGTRFCKVKFTDNVQSLPYSTKFNTVEGFEYFRVIHDNQVKVCRLCIQPGHILKECPEFTCHKCSEQGHYARECRNIGNVCKMCDRPKVRCSCNKGENHLLLQTMDLTSEEEGSVPMEREDESDMESVTPETVADKLEEPVMSPGKARDAVLVSAADKVEQQHMMGERHTQVEMVQGASQVPEPALSLCKNYTKEWAGSTEVTGTVKAHFSKGFPADPPKNPNKETDDEIDSEDLQLFVKNKRSLSKTREMMGFGKKKK</sequence>
<evidence type="ECO:0000313" key="5">
    <source>
        <dbReference type="RefSeq" id="XP_045556591.1"/>
    </source>
</evidence>
<feature type="region of interest" description="Disordered" evidence="2">
    <location>
        <begin position="359"/>
        <end position="383"/>
    </location>
</feature>
<proteinExistence type="predicted"/>
<dbReference type="GeneID" id="123728682"/>
<dbReference type="RefSeq" id="XP_045556591.1">
    <property type="nucleotide sequence ID" value="XM_045700635.1"/>
</dbReference>
<dbReference type="SUPFAM" id="SSF57756">
    <property type="entry name" value="Retrovirus zinc finger-like domains"/>
    <property type="match status" value="1"/>
</dbReference>
<keyword evidence="4" id="KW-1185">Reference proteome</keyword>
<evidence type="ECO:0000313" key="4">
    <source>
        <dbReference type="Proteomes" id="UP001652741"/>
    </source>
</evidence>
<dbReference type="InterPro" id="IPR036875">
    <property type="entry name" value="Znf_CCHC_sf"/>
</dbReference>
<dbReference type="InterPro" id="IPR001878">
    <property type="entry name" value="Znf_CCHC"/>
</dbReference>
<evidence type="ECO:0000256" key="1">
    <source>
        <dbReference type="PROSITE-ProRule" id="PRU00047"/>
    </source>
</evidence>
<protein>
    <recommendedName>
        <fullName evidence="3">CCHC-type domain-containing protein</fullName>
    </recommendedName>
</protein>
<name>A0ABM3DCT7_SALSA</name>
<feature type="compositionally biased region" description="Acidic residues" evidence="2">
    <location>
        <begin position="258"/>
        <end position="274"/>
    </location>
</feature>
<feature type="region of interest" description="Disordered" evidence="2">
    <location>
        <begin position="258"/>
        <end position="277"/>
    </location>
</feature>
<keyword evidence="1" id="KW-0863">Zinc-finger</keyword>
<gene>
    <name evidence="5" type="primary">LOC123728682</name>
</gene>
<dbReference type="Proteomes" id="UP001652741">
    <property type="component" value="Chromosome ssa18"/>
</dbReference>
<dbReference type="SMART" id="SM00343">
    <property type="entry name" value="ZnF_C2HC"/>
    <property type="match status" value="2"/>
</dbReference>
<dbReference type="Gene3D" id="4.10.60.10">
    <property type="entry name" value="Zinc finger, CCHC-type"/>
    <property type="match status" value="1"/>
</dbReference>
<accession>A0ABM3DCT7</accession>
<reference evidence="5" key="1">
    <citation type="submission" date="2025-08" db="UniProtKB">
        <authorList>
            <consortium name="RefSeq"/>
        </authorList>
    </citation>
    <scope>IDENTIFICATION</scope>
</reference>
<dbReference type="Pfam" id="PF00098">
    <property type="entry name" value="zf-CCHC"/>
    <property type="match status" value="1"/>
</dbReference>
<keyword evidence="1" id="KW-0479">Metal-binding</keyword>
<organism evidence="4 5">
    <name type="scientific">Salmo salar</name>
    <name type="common">Atlantic salmon</name>
    <dbReference type="NCBI Taxonomy" id="8030"/>
    <lineage>
        <taxon>Eukaryota</taxon>
        <taxon>Metazoa</taxon>
        <taxon>Chordata</taxon>
        <taxon>Craniata</taxon>
        <taxon>Vertebrata</taxon>
        <taxon>Euteleostomi</taxon>
        <taxon>Actinopterygii</taxon>
        <taxon>Neopterygii</taxon>
        <taxon>Teleostei</taxon>
        <taxon>Protacanthopterygii</taxon>
        <taxon>Salmoniformes</taxon>
        <taxon>Salmonidae</taxon>
        <taxon>Salmoninae</taxon>
        <taxon>Salmo</taxon>
    </lineage>
</organism>
<keyword evidence="1" id="KW-0862">Zinc</keyword>